<keyword evidence="15 16" id="KW-0472">Membrane</keyword>
<evidence type="ECO:0000256" key="14">
    <source>
        <dbReference type="ARBA" id="ARBA00023098"/>
    </source>
</evidence>
<evidence type="ECO:0000256" key="16">
    <source>
        <dbReference type="SAM" id="Phobius"/>
    </source>
</evidence>
<feature type="transmembrane region" description="Helical" evidence="16">
    <location>
        <begin position="344"/>
        <end position="362"/>
    </location>
</feature>
<evidence type="ECO:0000256" key="6">
    <source>
        <dbReference type="ARBA" id="ARBA00016939"/>
    </source>
</evidence>
<dbReference type="OrthoDB" id="260091at2759"/>
<dbReference type="PANTHER" id="PTHR19353">
    <property type="entry name" value="FATTY ACID DESATURASE 2"/>
    <property type="match status" value="1"/>
</dbReference>
<keyword evidence="13" id="KW-0408">Iron</keyword>
<evidence type="ECO:0000256" key="5">
    <source>
        <dbReference type="ARBA" id="ARBA00012019"/>
    </source>
</evidence>
<evidence type="ECO:0000256" key="15">
    <source>
        <dbReference type="ARBA" id="ARBA00023136"/>
    </source>
</evidence>
<keyword evidence="14" id="KW-0443">Lipid metabolism</keyword>
<dbReference type="EC" id="1.14.19.18" evidence="5"/>
<sequence length="508" mass="57209">MGLPPNQVWTREQVATRILAGDSLFVLHGNLVRVPPSWLAAHPGGNLAILHFVGRDASDEVDAFHSAETLQRMRGFIIGRVEMGDDGWVPFVPPIATGWVRRAGKDGKAEWYNEARTLGPSEGDSAPASQILLQTRSEHPAESGPTLGMLQAARNDLTMKNEKLNSDAYKELHKRVVDAGLYKTRFITGYGPEFVRYTLLGVLAAVCYHHGWLVTSALFLGLFWQQLTFFAHDLGHVGVTHDWTLDRLISIFVADFLGGLSIGCDPDIQHLPFFAISPVFLKSLWSSYYKREMTFDAFGRFFVSMQHKLFYIVLSLARFNLYVNSWGYLAKTALEPRRARGGRWWWWAEIVCLGLFFVWFGAVLRGCGSWRSGLAYLLVSHVAASPVHVQIVLSHFSRSTEDMGPVESFFSRQLRTTVDVICSPRIEFIHGGLHLQVTHHLFPRLPRHNLREASLLVKDFAKERGLEYAEFGFVEGNGEVNGVLKQVADQLKIVHMVADSEIREAMKD</sequence>
<dbReference type="AlphaFoldDB" id="A0A1M2VB52"/>
<comment type="caution">
    <text evidence="18">The sequence shown here is derived from an EMBL/GenBank/DDBJ whole genome shotgun (WGS) entry which is preliminary data.</text>
</comment>
<dbReference type="EMBL" id="MNAD01001519">
    <property type="protein sequence ID" value="OJT04747.1"/>
    <property type="molecule type" value="Genomic_DNA"/>
</dbReference>
<feature type="transmembrane region" description="Helical" evidence="16">
    <location>
        <begin position="309"/>
        <end position="329"/>
    </location>
</feature>
<dbReference type="OMA" id="LYNCNYF"/>
<dbReference type="SMART" id="SM01117">
    <property type="entry name" value="Cyt-b5"/>
    <property type="match status" value="1"/>
</dbReference>
<keyword evidence="7" id="KW-0349">Heme</keyword>
<comment type="similarity">
    <text evidence="4">Belongs to the fatty acid desaturase type 1 family.</text>
</comment>
<dbReference type="SUPFAM" id="SSF55856">
    <property type="entry name" value="Cytochrome b5-like heme/steroid binding domain"/>
    <property type="match status" value="1"/>
</dbReference>
<comment type="pathway">
    <text evidence="2">Lipid metabolism; sphingolipid metabolism.</text>
</comment>
<feature type="domain" description="Cytochrome b5 heme-binding" evidence="17">
    <location>
        <begin position="6"/>
        <end position="82"/>
    </location>
</feature>
<gene>
    <name evidence="18" type="ORF">TRAPUB_4541</name>
</gene>
<evidence type="ECO:0000313" key="18">
    <source>
        <dbReference type="EMBL" id="OJT04747.1"/>
    </source>
</evidence>
<keyword evidence="12" id="KW-0560">Oxidoreductase</keyword>
<dbReference type="InterPro" id="IPR012171">
    <property type="entry name" value="Fatty_acid_desaturase"/>
</dbReference>
<evidence type="ECO:0000259" key="17">
    <source>
        <dbReference type="PROSITE" id="PS50255"/>
    </source>
</evidence>
<keyword evidence="10" id="KW-0746">Sphingolipid metabolism</keyword>
<accession>A0A1M2VB52</accession>
<dbReference type="GO" id="GO:0046872">
    <property type="term" value="F:metal ion binding"/>
    <property type="evidence" value="ECO:0007669"/>
    <property type="project" value="UniProtKB-KW"/>
</dbReference>
<evidence type="ECO:0000256" key="4">
    <source>
        <dbReference type="ARBA" id="ARBA00009295"/>
    </source>
</evidence>
<evidence type="ECO:0000256" key="3">
    <source>
        <dbReference type="ARBA" id="ARBA00004991"/>
    </source>
</evidence>
<dbReference type="GO" id="GO:0006665">
    <property type="term" value="P:sphingolipid metabolic process"/>
    <property type="evidence" value="ECO:0007669"/>
    <property type="project" value="UniProtKB-UniPathway"/>
</dbReference>
<dbReference type="Proteomes" id="UP000184267">
    <property type="component" value="Unassembled WGS sequence"/>
</dbReference>
<comment type="pathway">
    <text evidence="3">Sphingolipid metabolism.</text>
</comment>
<dbReference type="PANTHER" id="PTHR19353:SF30">
    <property type="entry name" value="DELTA 8-(E)-SPHINGOLIPID DESATURASE"/>
    <property type="match status" value="1"/>
</dbReference>
<dbReference type="Pfam" id="PF00487">
    <property type="entry name" value="FA_desaturase"/>
    <property type="match status" value="1"/>
</dbReference>
<evidence type="ECO:0000256" key="13">
    <source>
        <dbReference type="ARBA" id="ARBA00023004"/>
    </source>
</evidence>
<dbReference type="STRING" id="154538.A0A1M2VB52"/>
<dbReference type="CDD" id="cd03506">
    <property type="entry name" value="Delta6-FADS-like"/>
    <property type="match status" value="1"/>
</dbReference>
<protein>
    <recommendedName>
        <fullName evidence="6">Delta 8-(E)-sphingolipid desaturase</fullName>
        <ecNumber evidence="5">1.14.19.18</ecNumber>
    </recommendedName>
</protein>
<evidence type="ECO:0000256" key="12">
    <source>
        <dbReference type="ARBA" id="ARBA00023002"/>
    </source>
</evidence>
<reference evidence="18 19" key="1">
    <citation type="submission" date="2016-10" db="EMBL/GenBank/DDBJ databases">
        <title>Genome sequence of the basidiomycete white-rot fungus Trametes pubescens.</title>
        <authorList>
            <person name="Makela M.R."/>
            <person name="Granchi Z."/>
            <person name="Peng M."/>
            <person name="De Vries R.P."/>
            <person name="Grigoriev I."/>
            <person name="Riley R."/>
            <person name="Hilden K."/>
        </authorList>
    </citation>
    <scope>NUCLEOTIDE SEQUENCE [LARGE SCALE GENOMIC DNA]</scope>
    <source>
        <strain evidence="18 19">FBCC735</strain>
    </source>
</reference>
<evidence type="ECO:0000256" key="7">
    <source>
        <dbReference type="ARBA" id="ARBA00022617"/>
    </source>
</evidence>
<evidence type="ECO:0000256" key="11">
    <source>
        <dbReference type="ARBA" id="ARBA00022989"/>
    </source>
</evidence>
<dbReference type="GO" id="GO:0016020">
    <property type="term" value="C:membrane"/>
    <property type="evidence" value="ECO:0007669"/>
    <property type="project" value="UniProtKB-SubCell"/>
</dbReference>
<evidence type="ECO:0000256" key="1">
    <source>
        <dbReference type="ARBA" id="ARBA00004141"/>
    </source>
</evidence>
<dbReference type="Pfam" id="PF00173">
    <property type="entry name" value="Cyt-b5"/>
    <property type="match status" value="1"/>
</dbReference>
<dbReference type="InterPro" id="IPR001199">
    <property type="entry name" value="Cyt_B5-like_heme/steroid-bd"/>
</dbReference>
<evidence type="ECO:0000256" key="9">
    <source>
        <dbReference type="ARBA" id="ARBA00022723"/>
    </source>
</evidence>
<dbReference type="PIRSF" id="PIRSF015921">
    <property type="entry name" value="FA_sphinglp_des"/>
    <property type="match status" value="1"/>
</dbReference>
<evidence type="ECO:0000256" key="2">
    <source>
        <dbReference type="ARBA" id="ARBA00004760"/>
    </source>
</evidence>
<dbReference type="InterPro" id="IPR036400">
    <property type="entry name" value="Cyt_B5-like_heme/steroid_sf"/>
</dbReference>
<dbReference type="PROSITE" id="PS50255">
    <property type="entry name" value="CYTOCHROME_B5_2"/>
    <property type="match status" value="1"/>
</dbReference>
<keyword evidence="11 16" id="KW-1133">Transmembrane helix</keyword>
<proteinExistence type="inferred from homology"/>
<dbReference type="GO" id="GO:0016717">
    <property type="term" value="F:oxidoreductase activity, acting on paired donors, with oxidation of a pair of donors resulting in the reduction of molecular oxygen to two molecules of water"/>
    <property type="evidence" value="ECO:0007669"/>
    <property type="project" value="TreeGrafter"/>
</dbReference>
<comment type="subcellular location">
    <subcellularLocation>
        <location evidence="1">Membrane</location>
        <topology evidence="1">Multi-pass membrane protein</topology>
    </subcellularLocation>
</comment>
<evidence type="ECO:0000256" key="8">
    <source>
        <dbReference type="ARBA" id="ARBA00022692"/>
    </source>
</evidence>
<dbReference type="UniPathway" id="UPA00222"/>
<organism evidence="18 19">
    <name type="scientific">Trametes pubescens</name>
    <name type="common">White-rot fungus</name>
    <dbReference type="NCBI Taxonomy" id="154538"/>
    <lineage>
        <taxon>Eukaryota</taxon>
        <taxon>Fungi</taxon>
        <taxon>Dikarya</taxon>
        <taxon>Basidiomycota</taxon>
        <taxon>Agaricomycotina</taxon>
        <taxon>Agaricomycetes</taxon>
        <taxon>Polyporales</taxon>
        <taxon>Polyporaceae</taxon>
        <taxon>Trametes</taxon>
    </lineage>
</organism>
<evidence type="ECO:0000256" key="10">
    <source>
        <dbReference type="ARBA" id="ARBA00022919"/>
    </source>
</evidence>
<keyword evidence="8 16" id="KW-0812">Transmembrane</keyword>
<evidence type="ECO:0000313" key="19">
    <source>
        <dbReference type="Proteomes" id="UP000184267"/>
    </source>
</evidence>
<keyword evidence="9" id="KW-0479">Metal-binding</keyword>
<dbReference type="InterPro" id="IPR005804">
    <property type="entry name" value="FA_desaturase_dom"/>
</dbReference>
<name>A0A1M2VB52_TRAPU</name>
<keyword evidence="19" id="KW-1185">Reference proteome</keyword>
<dbReference type="Gene3D" id="3.10.120.10">
    <property type="entry name" value="Cytochrome b5-like heme/steroid binding domain"/>
    <property type="match status" value="1"/>
</dbReference>